<protein>
    <submittedName>
        <fullName evidence="2">Damage-inducible protein CinA</fullName>
    </submittedName>
</protein>
<keyword evidence="3" id="KW-1185">Reference proteome</keyword>
<dbReference type="OrthoDB" id="9801454at2"/>
<organism evidence="2 3">
    <name type="scientific">Roseateles chitinivorans</name>
    <dbReference type="NCBI Taxonomy" id="2917965"/>
    <lineage>
        <taxon>Bacteria</taxon>
        <taxon>Pseudomonadati</taxon>
        <taxon>Pseudomonadota</taxon>
        <taxon>Betaproteobacteria</taxon>
        <taxon>Burkholderiales</taxon>
        <taxon>Sphaerotilaceae</taxon>
        <taxon>Roseateles</taxon>
    </lineage>
</organism>
<reference evidence="2 3" key="1">
    <citation type="submission" date="2017-11" db="EMBL/GenBank/DDBJ databases">
        <title>Draft genome sequence of Mitsuaria sp. HWN-4.</title>
        <authorList>
            <person name="Gundlapally S.R."/>
        </authorList>
    </citation>
    <scope>NUCLEOTIDE SEQUENCE [LARGE SCALE GENOMIC DNA]</scope>
    <source>
        <strain evidence="2 3">HWN-4</strain>
    </source>
</reference>
<dbReference type="NCBIfam" id="TIGR00199">
    <property type="entry name" value="PncC_domain"/>
    <property type="match status" value="1"/>
</dbReference>
<dbReference type="EMBL" id="PEOG01000007">
    <property type="protein sequence ID" value="PIM54761.1"/>
    <property type="molecule type" value="Genomic_DNA"/>
</dbReference>
<accession>A0A2G9CEA0</accession>
<dbReference type="Pfam" id="PF02464">
    <property type="entry name" value="CinA"/>
    <property type="match status" value="1"/>
</dbReference>
<comment type="caution">
    <text evidence="2">The sequence shown here is derived from an EMBL/GenBank/DDBJ whole genome shotgun (WGS) entry which is preliminary data.</text>
</comment>
<evidence type="ECO:0000259" key="1">
    <source>
        <dbReference type="Pfam" id="PF02464"/>
    </source>
</evidence>
<sequence length="176" mass="18805">MTRSIDEEIPMLFPDESELIERIALALIQRKERMGTAESCTGGLIAAACTSLAGSSQWFERGVVSYSNEAKTELLGVPAALIGLHGAVSGEVAEQMARGLVAHAPIDWAIAVTGVAGPGGGTESKPVGTVWLALMHGRSRIRVWKEHFTGDRHEVRARTVRAGLEALCDALEDRDS</sequence>
<feature type="domain" description="CinA C-terminal" evidence="1">
    <location>
        <begin position="18"/>
        <end position="169"/>
    </location>
</feature>
<gene>
    <name evidence="2" type="ORF">CS062_02425</name>
</gene>
<dbReference type="Gene3D" id="3.90.950.20">
    <property type="entry name" value="CinA-like"/>
    <property type="match status" value="1"/>
</dbReference>
<dbReference type="SUPFAM" id="SSF142433">
    <property type="entry name" value="CinA-like"/>
    <property type="match status" value="1"/>
</dbReference>
<name>A0A2G9CEA0_9BURK</name>
<proteinExistence type="predicted"/>
<dbReference type="Proteomes" id="UP000231501">
    <property type="component" value="Unassembled WGS sequence"/>
</dbReference>
<evidence type="ECO:0000313" key="2">
    <source>
        <dbReference type="EMBL" id="PIM54761.1"/>
    </source>
</evidence>
<dbReference type="AlphaFoldDB" id="A0A2G9CEA0"/>
<evidence type="ECO:0000313" key="3">
    <source>
        <dbReference type="Proteomes" id="UP000231501"/>
    </source>
</evidence>
<dbReference type="InterPro" id="IPR036653">
    <property type="entry name" value="CinA-like_C"/>
</dbReference>
<dbReference type="InterPro" id="IPR008136">
    <property type="entry name" value="CinA_C"/>
</dbReference>